<feature type="region of interest" description="Disordered" evidence="1">
    <location>
        <begin position="1"/>
        <end position="48"/>
    </location>
</feature>
<accession>A0ABQ3C3P4</accession>
<name>A0ABQ3C3P4_9GAMM</name>
<evidence type="ECO:0000256" key="1">
    <source>
        <dbReference type="SAM" id="MobiDB-lite"/>
    </source>
</evidence>
<evidence type="ECO:0000313" key="4">
    <source>
        <dbReference type="Proteomes" id="UP000643403"/>
    </source>
</evidence>
<dbReference type="PANTHER" id="PTHR21193:SF3">
    <property type="entry name" value="OXIDOREDUCTASE-LIKE DOMAIN-CONTAINING PROTEIN 1"/>
    <property type="match status" value="1"/>
</dbReference>
<dbReference type="PANTHER" id="PTHR21193">
    <property type="entry name" value="OXIDOREDUCTASE-LIKE DOMAIN-CONTAINING PROTEIN 1"/>
    <property type="match status" value="1"/>
</dbReference>
<feature type="compositionally biased region" description="Basic and acidic residues" evidence="1">
    <location>
        <begin position="19"/>
        <end position="36"/>
    </location>
</feature>
<dbReference type="Proteomes" id="UP000643403">
    <property type="component" value="Unassembled WGS sequence"/>
</dbReference>
<reference evidence="4" key="1">
    <citation type="journal article" date="2019" name="Int. J. Syst. Evol. Microbiol.">
        <title>The Global Catalogue of Microorganisms (GCM) 10K type strain sequencing project: providing services to taxonomists for standard genome sequencing and annotation.</title>
        <authorList>
            <consortium name="The Broad Institute Genomics Platform"/>
            <consortium name="The Broad Institute Genome Sequencing Center for Infectious Disease"/>
            <person name="Wu L."/>
            <person name="Ma J."/>
        </authorList>
    </citation>
    <scope>NUCLEOTIDE SEQUENCE [LARGE SCALE GENOMIC DNA]</scope>
    <source>
        <strain evidence="4">KCTC 22558</strain>
    </source>
</reference>
<dbReference type="InterPro" id="IPR039251">
    <property type="entry name" value="OXLD1"/>
</dbReference>
<protein>
    <recommendedName>
        <fullName evidence="2">Oxidoreductase-like domain-containing protein</fullName>
    </recommendedName>
</protein>
<dbReference type="InterPro" id="IPR019180">
    <property type="entry name" value="Oxidoreductase-like_N"/>
</dbReference>
<sequence length="87" mass="9415">MRRAGPGAGATVHVPPSLENRRARPDLDNVSDRPDPRPVPPEKPLPSDCCGGGCAVCVNDAYEDEREDYEARLAAWLQRHPEADPAG</sequence>
<proteinExistence type="predicted"/>
<keyword evidence="4" id="KW-1185">Reference proteome</keyword>
<dbReference type="EMBL" id="BMXY01000002">
    <property type="protein sequence ID" value="GGZ64004.1"/>
    <property type="molecule type" value="Genomic_DNA"/>
</dbReference>
<organism evidence="3 4">
    <name type="scientific">Cognatilysobacter xinjiangensis</name>
    <dbReference type="NCBI Taxonomy" id="546892"/>
    <lineage>
        <taxon>Bacteria</taxon>
        <taxon>Pseudomonadati</taxon>
        <taxon>Pseudomonadota</taxon>
        <taxon>Gammaproteobacteria</taxon>
        <taxon>Lysobacterales</taxon>
        <taxon>Lysobacteraceae</taxon>
        <taxon>Cognatilysobacter</taxon>
    </lineage>
</organism>
<dbReference type="Pfam" id="PF09791">
    <property type="entry name" value="Oxidored-like"/>
    <property type="match status" value="1"/>
</dbReference>
<evidence type="ECO:0000259" key="2">
    <source>
        <dbReference type="Pfam" id="PF09791"/>
    </source>
</evidence>
<evidence type="ECO:0000313" key="3">
    <source>
        <dbReference type="EMBL" id="GGZ64004.1"/>
    </source>
</evidence>
<gene>
    <name evidence="3" type="ORF">GCM10008101_16980</name>
</gene>
<comment type="caution">
    <text evidence="3">The sequence shown here is derived from an EMBL/GenBank/DDBJ whole genome shotgun (WGS) entry which is preliminary data.</text>
</comment>
<feature type="domain" description="Oxidoreductase-like" evidence="2">
    <location>
        <begin position="38"/>
        <end position="75"/>
    </location>
</feature>